<evidence type="ECO:0000313" key="2">
    <source>
        <dbReference type="Proteomes" id="UP001174936"/>
    </source>
</evidence>
<keyword evidence="2" id="KW-1185">Reference proteome</keyword>
<dbReference type="AlphaFoldDB" id="A0AA39YLP2"/>
<accession>A0AA39YLP2</accession>
<dbReference type="EMBL" id="JAULSV010000001">
    <property type="protein sequence ID" value="KAK0654887.1"/>
    <property type="molecule type" value="Genomic_DNA"/>
</dbReference>
<sequence length="170" mass="19299">MSSDQVIVVELPDTISQEIARTQLSDDDFDEEAALGHTKLRRLREESESMRKLEPMVKQIVDQITTKVKDMTQRDPGKPAIRVLDIIRGSMISSSPTFILALPRRQDPERAPKLPVVVFTESGKLIKVRFWGFCEFGCRGYLLKSGINMTVKDSVSILMVRFDDLDVENT</sequence>
<dbReference type="Proteomes" id="UP001174936">
    <property type="component" value="Unassembled WGS sequence"/>
</dbReference>
<comment type="caution">
    <text evidence="1">The sequence shown here is derived from an EMBL/GenBank/DDBJ whole genome shotgun (WGS) entry which is preliminary data.</text>
</comment>
<protein>
    <submittedName>
        <fullName evidence="1">Uncharacterized protein</fullName>
    </submittedName>
</protein>
<organism evidence="1 2">
    <name type="scientific">Cercophora newfieldiana</name>
    <dbReference type="NCBI Taxonomy" id="92897"/>
    <lineage>
        <taxon>Eukaryota</taxon>
        <taxon>Fungi</taxon>
        <taxon>Dikarya</taxon>
        <taxon>Ascomycota</taxon>
        <taxon>Pezizomycotina</taxon>
        <taxon>Sordariomycetes</taxon>
        <taxon>Sordariomycetidae</taxon>
        <taxon>Sordariales</taxon>
        <taxon>Lasiosphaeriaceae</taxon>
        <taxon>Cercophora</taxon>
    </lineage>
</organism>
<reference evidence="1" key="1">
    <citation type="submission" date="2023-06" db="EMBL/GenBank/DDBJ databases">
        <title>Genome-scale phylogeny and comparative genomics of the fungal order Sordariales.</title>
        <authorList>
            <consortium name="Lawrence Berkeley National Laboratory"/>
            <person name="Hensen N."/>
            <person name="Bonometti L."/>
            <person name="Westerberg I."/>
            <person name="Brannstrom I.O."/>
            <person name="Guillou S."/>
            <person name="Cros-Aarteil S."/>
            <person name="Calhoun S."/>
            <person name="Haridas S."/>
            <person name="Kuo A."/>
            <person name="Mondo S."/>
            <person name="Pangilinan J."/>
            <person name="Riley R."/>
            <person name="Labutti K."/>
            <person name="Andreopoulos B."/>
            <person name="Lipzen A."/>
            <person name="Chen C."/>
            <person name="Yanf M."/>
            <person name="Daum C."/>
            <person name="Ng V."/>
            <person name="Clum A."/>
            <person name="Steindorff A."/>
            <person name="Ohm R."/>
            <person name="Martin F."/>
            <person name="Silar P."/>
            <person name="Natvig D."/>
            <person name="Lalanne C."/>
            <person name="Gautier V."/>
            <person name="Ament-Velasquez S.L."/>
            <person name="Kruys A."/>
            <person name="Hutchinson M.I."/>
            <person name="Powell A.J."/>
            <person name="Barry K."/>
            <person name="Miller A.N."/>
            <person name="Grigoriev I.V."/>
            <person name="Debuchy R."/>
            <person name="Gladieux P."/>
            <person name="Thoren M.H."/>
            <person name="Johannesson H."/>
        </authorList>
    </citation>
    <scope>NUCLEOTIDE SEQUENCE</scope>
    <source>
        <strain evidence="1">SMH2532-1</strain>
    </source>
</reference>
<proteinExistence type="predicted"/>
<gene>
    <name evidence="1" type="ORF">B0T16DRAFT_450638</name>
</gene>
<evidence type="ECO:0000313" key="1">
    <source>
        <dbReference type="EMBL" id="KAK0654887.1"/>
    </source>
</evidence>
<name>A0AA39YLP2_9PEZI</name>